<organism evidence="4 5">
    <name type="scientific">Sistotremastrum niveocremeum HHB9708</name>
    <dbReference type="NCBI Taxonomy" id="1314777"/>
    <lineage>
        <taxon>Eukaryota</taxon>
        <taxon>Fungi</taxon>
        <taxon>Dikarya</taxon>
        <taxon>Basidiomycota</taxon>
        <taxon>Agaricomycotina</taxon>
        <taxon>Agaricomycetes</taxon>
        <taxon>Sistotremastrales</taxon>
        <taxon>Sistotremastraceae</taxon>
        <taxon>Sertulicium</taxon>
        <taxon>Sertulicium niveocremeum</taxon>
    </lineage>
</organism>
<protein>
    <recommendedName>
        <fullName evidence="3">DUF6533 domain-containing protein</fullName>
    </recommendedName>
</protein>
<feature type="transmembrane region" description="Helical" evidence="2">
    <location>
        <begin position="152"/>
        <end position="175"/>
    </location>
</feature>
<evidence type="ECO:0000256" key="1">
    <source>
        <dbReference type="SAM" id="MobiDB-lite"/>
    </source>
</evidence>
<feature type="transmembrane region" description="Helical" evidence="2">
    <location>
        <begin position="228"/>
        <end position="249"/>
    </location>
</feature>
<gene>
    <name evidence="4" type="ORF">SISNIDRAFT_482754</name>
</gene>
<keyword evidence="2" id="KW-1133">Transmembrane helix</keyword>
<keyword evidence="5" id="KW-1185">Reference proteome</keyword>
<feature type="transmembrane region" description="Helical" evidence="2">
    <location>
        <begin position="284"/>
        <end position="304"/>
    </location>
</feature>
<feature type="region of interest" description="Disordered" evidence="1">
    <location>
        <begin position="441"/>
        <end position="467"/>
    </location>
</feature>
<feature type="transmembrane region" description="Helical" evidence="2">
    <location>
        <begin position="111"/>
        <end position="132"/>
    </location>
</feature>
<feature type="region of interest" description="Disordered" evidence="1">
    <location>
        <begin position="379"/>
        <end position="405"/>
    </location>
</feature>
<dbReference type="InterPro" id="IPR045340">
    <property type="entry name" value="DUF6533"/>
</dbReference>
<reference evidence="4 5" key="1">
    <citation type="journal article" date="2016" name="Mol. Biol. Evol.">
        <title>Comparative Genomics of Early-Diverging Mushroom-Forming Fungi Provides Insights into the Origins of Lignocellulose Decay Capabilities.</title>
        <authorList>
            <person name="Nagy L.G."/>
            <person name="Riley R."/>
            <person name="Tritt A."/>
            <person name="Adam C."/>
            <person name="Daum C."/>
            <person name="Floudas D."/>
            <person name="Sun H."/>
            <person name="Yadav J.S."/>
            <person name="Pangilinan J."/>
            <person name="Larsson K.H."/>
            <person name="Matsuura K."/>
            <person name="Barry K."/>
            <person name="Labutti K."/>
            <person name="Kuo R."/>
            <person name="Ohm R.A."/>
            <person name="Bhattacharya S.S."/>
            <person name="Shirouzu T."/>
            <person name="Yoshinaga Y."/>
            <person name="Martin F.M."/>
            <person name="Grigoriev I.V."/>
            <person name="Hibbett D.S."/>
        </authorList>
    </citation>
    <scope>NUCLEOTIDE SEQUENCE [LARGE SCALE GENOMIC DNA]</scope>
    <source>
        <strain evidence="4 5">HHB9708</strain>
    </source>
</reference>
<dbReference type="Pfam" id="PF20151">
    <property type="entry name" value="DUF6533"/>
    <property type="match status" value="1"/>
</dbReference>
<feature type="domain" description="DUF6533" evidence="3">
    <location>
        <begin position="50"/>
        <end position="93"/>
    </location>
</feature>
<feature type="compositionally biased region" description="Low complexity" evidence="1">
    <location>
        <begin position="446"/>
        <end position="460"/>
    </location>
</feature>
<dbReference type="EMBL" id="KV419398">
    <property type="protein sequence ID" value="KZS96992.1"/>
    <property type="molecule type" value="Genomic_DNA"/>
</dbReference>
<accession>A0A164YK45</accession>
<evidence type="ECO:0000313" key="4">
    <source>
        <dbReference type="EMBL" id="KZS96992.1"/>
    </source>
</evidence>
<name>A0A164YK45_9AGAM</name>
<dbReference type="OrthoDB" id="3349377at2759"/>
<proteinExistence type="predicted"/>
<dbReference type="Proteomes" id="UP000076722">
    <property type="component" value="Unassembled WGS sequence"/>
</dbReference>
<keyword evidence="2" id="KW-0472">Membrane</keyword>
<evidence type="ECO:0000259" key="3">
    <source>
        <dbReference type="Pfam" id="PF20151"/>
    </source>
</evidence>
<feature type="transmembrane region" description="Helical" evidence="2">
    <location>
        <begin position="79"/>
        <end position="99"/>
    </location>
</feature>
<sequence>MGPLYEESKAELIQSFQRLGWTKYSFGEHSQTWFDYWAYRQFDAHFCSSKVAALALFCYDYALTLEREIRFIWIDRPSFIKYIFLLNRYFALVAAIVNVAASMSMTIGNELYVALFPISDLLRFTFFIAVSFQSLPLLQGADIMQGGSWGGFFIAATGSVQVSLAELILILRLYAIYESNKMILYCLVPLLSVTSGVSLVVLWFAQAKRTEMATYPVRFCHTITNRNFLYAFWLPILVFECTAFGLAAYKTHEHMRELNRFRPAGIRNTLSAARILEILFRDSLLYFASALILFLANGLMWRYAAVSIFQRHQSTRLIVYAQLQDLTLIDGPTSVLIAILTSRMILNVHQSQDKHMEAYSLNATVTTDMEFATVPERRDHEHADGLGHDETYVEDNEPRIVDPESHLQRIPGERIDIDPPSEENDYGALVVTKSLPEDEALRIGESSFGSSRSRPSSSRRMLSRDDP</sequence>
<dbReference type="AlphaFoldDB" id="A0A164YK45"/>
<evidence type="ECO:0000313" key="5">
    <source>
        <dbReference type="Proteomes" id="UP000076722"/>
    </source>
</evidence>
<keyword evidence="2" id="KW-0812">Transmembrane</keyword>
<feature type="transmembrane region" description="Helical" evidence="2">
    <location>
        <begin position="182"/>
        <end position="205"/>
    </location>
</feature>
<evidence type="ECO:0000256" key="2">
    <source>
        <dbReference type="SAM" id="Phobius"/>
    </source>
</evidence>